<reference evidence="2" key="1">
    <citation type="submission" date="2016-08" db="EMBL/GenBank/DDBJ databases">
        <authorList>
            <person name="Seilhamer J.J."/>
        </authorList>
    </citation>
    <scope>NUCLEOTIDE SEQUENCE</scope>
    <source>
        <strain evidence="2">86-1</strain>
    </source>
</reference>
<feature type="region of interest" description="Disordered" evidence="1">
    <location>
        <begin position="57"/>
        <end position="81"/>
    </location>
</feature>
<evidence type="ECO:0000256" key="1">
    <source>
        <dbReference type="SAM" id="MobiDB-lite"/>
    </source>
</evidence>
<organism evidence="2">
    <name type="scientific">uncultured Desulfovibrio sp</name>
    <dbReference type="NCBI Taxonomy" id="167968"/>
    <lineage>
        <taxon>Bacteria</taxon>
        <taxon>Pseudomonadati</taxon>
        <taxon>Thermodesulfobacteriota</taxon>
        <taxon>Desulfovibrionia</taxon>
        <taxon>Desulfovibrionales</taxon>
        <taxon>Desulfovibrionaceae</taxon>
        <taxon>Desulfovibrio</taxon>
        <taxon>environmental samples</taxon>
    </lineage>
</organism>
<sequence>MGTRTATTGMNAAVTGSEAKTYGKTPVRNADRRLVFRMDMRAITHLIGKRLYPARDCTDTRTLAPPPDIRSKNAFVYSSVQ</sequence>
<evidence type="ECO:0000313" key="2">
    <source>
        <dbReference type="EMBL" id="SCM72787.1"/>
    </source>
</evidence>
<name>A0A212L5N5_9BACT</name>
<dbReference type="AlphaFoldDB" id="A0A212L5N5"/>
<dbReference type="EMBL" id="FMJC01000002">
    <property type="protein sequence ID" value="SCM72787.1"/>
    <property type="molecule type" value="Genomic_DNA"/>
</dbReference>
<accession>A0A212L5N5</accession>
<gene>
    <name evidence="2" type="ORF">KL86DES1_20838</name>
</gene>
<proteinExistence type="predicted"/>
<protein>
    <submittedName>
        <fullName evidence="2">Uncharacterized protein</fullName>
    </submittedName>
</protein>